<comment type="caution">
    <text evidence="2">The sequence shown here is derived from an EMBL/GenBank/DDBJ whole genome shotgun (WGS) entry which is preliminary data.</text>
</comment>
<proteinExistence type="predicted"/>
<dbReference type="AlphaFoldDB" id="A0A9W6X950"/>
<feature type="region of interest" description="Disordered" evidence="1">
    <location>
        <begin position="32"/>
        <end position="52"/>
    </location>
</feature>
<accession>A0A9W6X950</accession>
<feature type="compositionally biased region" description="Basic and acidic residues" evidence="1">
    <location>
        <begin position="32"/>
        <end position="51"/>
    </location>
</feature>
<sequence length="274" mass="31712">MPPRYNFSELDIEGLDLEINPDLSSVLEKYEGIPEDKSGQAQHEDIDDTVKDKKKSWHQRRLEEILRLRGVANNLSEELRWKKDSIMFIRSRKKLSLMEDIAWRQQARLQISTEENSRLRQLVHHRKVQIKTVERAFRKRIRAATTLSTCTCNFNPASAAITSPIRSSNIFNDLVAGMDEVHVDLDNCFKLAKMENMSYPWRRNDSMKNKHSNTYLELLDCYAVPFGLQETEQAIWVLKTTPMGQLNALFTEVCSNIFFARSGGSDENNSIVSR</sequence>
<organism evidence="2 3">
    <name type="scientific">Phytophthora fragariaefolia</name>
    <dbReference type="NCBI Taxonomy" id="1490495"/>
    <lineage>
        <taxon>Eukaryota</taxon>
        <taxon>Sar</taxon>
        <taxon>Stramenopiles</taxon>
        <taxon>Oomycota</taxon>
        <taxon>Peronosporomycetes</taxon>
        <taxon>Peronosporales</taxon>
        <taxon>Peronosporaceae</taxon>
        <taxon>Phytophthora</taxon>
    </lineage>
</organism>
<reference evidence="2" key="1">
    <citation type="submission" date="2023-04" db="EMBL/GenBank/DDBJ databases">
        <title>Phytophthora fragariaefolia NBRC 109709.</title>
        <authorList>
            <person name="Ichikawa N."/>
            <person name="Sato H."/>
            <person name="Tonouchi N."/>
        </authorList>
    </citation>
    <scope>NUCLEOTIDE SEQUENCE</scope>
    <source>
        <strain evidence="2">NBRC 109709</strain>
    </source>
</reference>
<dbReference type="EMBL" id="BSXT01000771">
    <property type="protein sequence ID" value="GMF33913.1"/>
    <property type="molecule type" value="Genomic_DNA"/>
</dbReference>
<evidence type="ECO:0000313" key="3">
    <source>
        <dbReference type="Proteomes" id="UP001165121"/>
    </source>
</evidence>
<protein>
    <submittedName>
        <fullName evidence="2">Unnamed protein product</fullName>
    </submittedName>
</protein>
<gene>
    <name evidence="2" type="ORF">Pfra01_000855800</name>
</gene>
<dbReference type="Proteomes" id="UP001165121">
    <property type="component" value="Unassembled WGS sequence"/>
</dbReference>
<evidence type="ECO:0000256" key="1">
    <source>
        <dbReference type="SAM" id="MobiDB-lite"/>
    </source>
</evidence>
<evidence type="ECO:0000313" key="2">
    <source>
        <dbReference type="EMBL" id="GMF33913.1"/>
    </source>
</evidence>
<dbReference type="OrthoDB" id="124425at2759"/>
<keyword evidence="3" id="KW-1185">Reference proteome</keyword>
<name>A0A9W6X950_9STRA</name>